<evidence type="ECO:0000256" key="9">
    <source>
        <dbReference type="SAM" id="Phobius"/>
    </source>
</evidence>
<comment type="caution">
    <text evidence="11">The sequence shown here is derived from an EMBL/GenBank/DDBJ whole genome shotgun (WGS) entry which is preliminary data.</text>
</comment>
<feature type="domain" description="POTRA" evidence="10">
    <location>
        <begin position="91"/>
        <end position="159"/>
    </location>
</feature>
<dbReference type="PROSITE" id="PS51779">
    <property type="entry name" value="POTRA"/>
    <property type="match status" value="1"/>
</dbReference>
<organism evidence="11 12">
    <name type="scientific">Arthrobacter pityocampae</name>
    <dbReference type="NCBI Taxonomy" id="547334"/>
    <lineage>
        <taxon>Bacteria</taxon>
        <taxon>Bacillati</taxon>
        <taxon>Actinomycetota</taxon>
        <taxon>Actinomycetes</taxon>
        <taxon>Micrococcales</taxon>
        <taxon>Micrococcaceae</taxon>
        <taxon>Arthrobacter</taxon>
    </lineage>
</organism>
<evidence type="ECO:0000256" key="4">
    <source>
        <dbReference type="ARBA" id="ARBA00022692"/>
    </source>
</evidence>
<reference evidence="11 12" key="1">
    <citation type="journal article" date="2014" name="Int. J. Syst. Evol. Microbiol.">
        <title>Arthrobacter pityocampae sp. nov., isolated from Thaumetopoea pityocampa (Lep., Thaumetopoeidae).</title>
        <authorList>
            <person name="Ince I.A."/>
            <person name="Demirbag Z."/>
            <person name="Kati H."/>
        </authorList>
    </citation>
    <scope>NUCLEOTIDE SEQUENCE [LARGE SCALE GENOMIC DNA]</scope>
    <source>
        <strain evidence="11 12">Tp2</strain>
    </source>
</reference>
<keyword evidence="7" id="KW-0131">Cell cycle</keyword>
<dbReference type="InterPro" id="IPR005548">
    <property type="entry name" value="Cell_div_FtsQ/DivIB_C"/>
</dbReference>
<dbReference type="EMBL" id="PRKW01000002">
    <property type="protein sequence ID" value="PPB50237.1"/>
    <property type="molecule type" value="Genomic_DNA"/>
</dbReference>
<evidence type="ECO:0000256" key="5">
    <source>
        <dbReference type="ARBA" id="ARBA00022989"/>
    </source>
</evidence>
<dbReference type="RefSeq" id="WP_104120727.1">
    <property type="nucleotide sequence ID" value="NZ_PRKW01000002.1"/>
</dbReference>
<feature type="compositionally biased region" description="Polar residues" evidence="8">
    <location>
        <begin position="25"/>
        <end position="40"/>
    </location>
</feature>
<dbReference type="InterPro" id="IPR013685">
    <property type="entry name" value="POTRA_FtsQ_type"/>
</dbReference>
<name>A0A2S5J0B2_9MICC</name>
<evidence type="ECO:0000313" key="12">
    <source>
        <dbReference type="Proteomes" id="UP000239297"/>
    </source>
</evidence>
<evidence type="ECO:0000259" key="10">
    <source>
        <dbReference type="PROSITE" id="PS51779"/>
    </source>
</evidence>
<protein>
    <submittedName>
        <fullName evidence="11">Peptidase S33</fullName>
    </submittedName>
</protein>
<proteinExistence type="predicted"/>
<evidence type="ECO:0000256" key="2">
    <source>
        <dbReference type="ARBA" id="ARBA00022475"/>
    </source>
</evidence>
<dbReference type="InterPro" id="IPR050487">
    <property type="entry name" value="FtsQ_DivIB"/>
</dbReference>
<feature type="region of interest" description="Disordered" evidence="8">
    <location>
        <begin position="1"/>
        <end position="47"/>
    </location>
</feature>
<keyword evidence="2" id="KW-1003">Cell membrane</keyword>
<keyword evidence="5 9" id="KW-1133">Transmembrane helix</keyword>
<evidence type="ECO:0000256" key="1">
    <source>
        <dbReference type="ARBA" id="ARBA00004370"/>
    </source>
</evidence>
<dbReference type="InterPro" id="IPR034746">
    <property type="entry name" value="POTRA"/>
</dbReference>
<evidence type="ECO:0000313" key="11">
    <source>
        <dbReference type="EMBL" id="PPB50237.1"/>
    </source>
</evidence>
<evidence type="ECO:0000256" key="6">
    <source>
        <dbReference type="ARBA" id="ARBA00023136"/>
    </source>
</evidence>
<keyword evidence="6 9" id="KW-0472">Membrane</keyword>
<dbReference type="PANTHER" id="PTHR37820">
    <property type="entry name" value="CELL DIVISION PROTEIN DIVIB"/>
    <property type="match status" value="1"/>
</dbReference>
<evidence type="ECO:0000256" key="3">
    <source>
        <dbReference type="ARBA" id="ARBA00022618"/>
    </source>
</evidence>
<dbReference type="GO" id="GO:0005886">
    <property type="term" value="C:plasma membrane"/>
    <property type="evidence" value="ECO:0007669"/>
    <property type="project" value="TreeGrafter"/>
</dbReference>
<keyword evidence="3" id="KW-0132">Cell division</keyword>
<gene>
    <name evidence="11" type="ORF">C4K88_06170</name>
</gene>
<dbReference type="Pfam" id="PF03799">
    <property type="entry name" value="FtsQ_DivIB_C"/>
    <property type="match status" value="1"/>
</dbReference>
<evidence type="ECO:0000256" key="7">
    <source>
        <dbReference type="ARBA" id="ARBA00023306"/>
    </source>
</evidence>
<keyword evidence="4 9" id="KW-0812">Transmembrane</keyword>
<dbReference type="GO" id="GO:0051301">
    <property type="term" value="P:cell division"/>
    <property type="evidence" value="ECO:0007669"/>
    <property type="project" value="UniProtKB-KW"/>
</dbReference>
<comment type="subcellular location">
    <subcellularLocation>
        <location evidence="1">Membrane</location>
    </subcellularLocation>
</comment>
<dbReference type="PANTHER" id="PTHR37820:SF1">
    <property type="entry name" value="CELL DIVISION PROTEIN FTSQ"/>
    <property type="match status" value="1"/>
</dbReference>
<dbReference type="AlphaFoldDB" id="A0A2S5J0B2"/>
<sequence>MTPRKPPAPRAPGTAAAKGTRDPAQKTTAAGSRTRGSTATLPDRQERGAGTVLDFPVPRRSHRLRNTLVAVVAVLLVLGGLVAYVLFSPALALRTVSVQGNALVATEDVEAALAPLTGIPLTRISREQVAGLLADQAPIEDVRIAAEPPSTLVVTLKERVPVAVLRNGGEFVLVDAGGRQLTRVAERGDAKLPLIDGGADAVDSEVFSSITAVLVELPVGILSRLNSASASSVDSIQLSLSGEQKIFWGSAERSAEKARVLEAMLTMPKADPPVKVFDVSTPDRPVTR</sequence>
<evidence type="ECO:0000256" key="8">
    <source>
        <dbReference type="SAM" id="MobiDB-lite"/>
    </source>
</evidence>
<dbReference type="Pfam" id="PF08478">
    <property type="entry name" value="POTRA_1"/>
    <property type="match status" value="1"/>
</dbReference>
<feature type="transmembrane region" description="Helical" evidence="9">
    <location>
        <begin position="68"/>
        <end position="87"/>
    </location>
</feature>
<keyword evidence="12" id="KW-1185">Reference proteome</keyword>
<feature type="compositionally biased region" description="Pro residues" evidence="8">
    <location>
        <begin position="1"/>
        <end position="10"/>
    </location>
</feature>
<dbReference type="Proteomes" id="UP000239297">
    <property type="component" value="Unassembled WGS sequence"/>
</dbReference>
<dbReference type="OrthoDB" id="4793367at2"/>
<accession>A0A2S5J0B2</accession>